<dbReference type="EMBL" id="DVNA01000036">
    <property type="protein sequence ID" value="HIU54471.1"/>
    <property type="molecule type" value="Genomic_DNA"/>
</dbReference>
<reference evidence="2" key="1">
    <citation type="submission" date="2020-10" db="EMBL/GenBank/DDBJ databases">
        <authorList>
            <person name="Gilroy R."/>
        </authorList>
    </citation>
    <scope>NUCLEOTIDE SEQUENCE</scope>
    <source>
        <strain evidence="2">CHK158-818</strain>
    </source>
</reference>
<evidence type="ECO:0000313" key="2">
    <source>
        <dbReference type="EMBL" id="HIU54471.1"/>
    </source>
</evidence>
<proteinExistence type="predicted"/>
<keyword evidence="1" id="KW-0812">Transmembrane</keyword>
<comment type="caution">
    <text evidence="2">The sequence shown here is derived from an EMBL/GenBank/DDBJ whole genome shotgun (WGS) entry which is preliminary data.</text>
</comment>
<keyword evidence="1" id="KW-1133">Transmembrane helix</keyword>
<sequence length="160" mass="18142">MKKSTKKNLLIALAIGVAYILVSVITVGKLGIEEISEALLFVILLIAANYFMSRVKTQEEEQVVPTLLPDEVMEKGFDARCYCADKWVSGTLFLTNQRLCFIARHLREEPLRFFILRLQIEEAIPESISNLLVREKGGKEHLFSVDFPTVVAEYINPKPT</sequence>
<name>A0A9D1SBX2_9BACT</name>
<feature type="transmembrane region" description="Helical" evidence="1">
    <location>
        <begin position="9"/>
        <end position="29"/>
    </location>
</feature>
<feature type="transmembrane region" description="Helical" evidence="1">
    <location>
        <begin position="35"/>
        <end position="52"/>
    </location>
</feature>
<dbReference type="AlphaFoldDB" id="A0A9D1SBX2"/>
<organism evidence="2 3">
    <name type="scientific">Candidatus Gallibacteroides avistercoris</name>
    <dbReference type="NCBI Taxonomy" id="2840833"/>
    <lineage>
        <taxon>Bacteria</taxon>
        <taxon>Pseudomonadati</taxon>
        <taxon>Bacteroidota</taxon>
        <taxon>Bacteroidia</taxon>
        <taxon>Bacteroidales</taxon>
        <taxon>Bacteroidaceae</taxon>
        <taxon>Bacteroidaceae incertae sedis</taxon>
        <taxon>Candidatus Gallibacteroides</taxon>
    </lineage>
</organism>
<reference evidence="2" key="2">
    <citation type="journal article" date="2021" name="PeerJ">
        <title>Extensive microbial diversity within the chicken gut microbiome revealed by metagenomics and culture.</title>
        <authorList>
            <person name="Gilroy R."/>
            <person name="Ravi A."/>
            <person name="Getino M."/>
            <person name="Pursley I."/>
            <person name="Horton D.L."/>
            <person name="Alikhan N.F."/>
            <person name="Baker D."/>
            <person name="Gharbi K."/>
            <person name="Hall N."/>
            <person name="Watson M."/>
            <person name="Adriaenssens E.M."/>
            <person name="Foster-Nyarko E."/>
            <person name="Jarju S."/>
            <person name="Secka A."/>
            <person name="Antonio M."/>
            <person name="Oren A."/>
            <person name="Chaudhuri R.R."/>
            <person name="La Ragione R."/>
            <person name="Hildebrand F."/>
            <person name="Pallen M.J."/>
        </authorList>
    </citation>
    <scope>NUCLEOTIDE SEQUENCE</scope>
    <source>
        <strain evidence="2">CHK158-818</strain>
    </source>
</reference>
<evidence type="ECO:0000256" key="1">
    <source>
        <dbReference type="SAM" id="Phobius"/>
    </source>
</evidence>
<dbReference type="Proteomes" id="UP000824112">
    <property type="component" value="Unassembled WGS sequence"/>
</dbReference>
<keyword evidence="1" id="KW-0472">Membrane</keyword>
<gene>
    <name evidence="2" type="ORF">IAB03_01535</name>
</gene>
<protein>
    <submittedName>
        <fullName evidence="2">Uncharacterized protein</fullName>
    </submittedName>
</protein>
<evidence type="ECO:0000313" key="3">
    <source>
        <dbReference type="Proteomes" id="UP000824112"/>
    </source>
</evidence>
<accession>A0A9D1SBX2</accession>